<feature type="region of interest" description="Disordered" evidence="1">
    <location>
        <begin position="1"/>
        <end position="49"/>
    </location>
</feature>
<proteinExistence type="predicted"/>
<evidence type="ECO:0000313" key="3">
    <source>
        <dbReference type="Proteomes" id="UP001175226"/>
    </source>
</evidence>
<dbReference type="InterPro" id="IPR011333">
    <property type="entry name" value="SKP1/BTB/POZ_sf"/>
</dbReference>
<reference evidence="2" key="1">
    <citation type="submission" date="2023-06" db="EMBL/GenBank/DDBJ databases">
        <authorList>
            <consortium name="Lawrence Berkeley National Laboratory"/>
            <person name="Ahrendt S."/>
            <person name="Sahu N."/>
            <person name="Indic B."/>
            <person name="Wong-Bajracharya J."/>
            <person name="Merenyi Z."/>
            <person name="Ke H.-M."/>
            <person name="Monk M."/>
            <person name="Kocsube S."/>
            <person name="Drula E."/>
            <person name="Lipzen A."/>
            <person name="Balint B."/>
            <person name="Henrissat B."/>
            <person name="Andreopoulos B."/>
            <person name="Martin F.M."/>
            <person name="Harder C.B."/>
            <person name="Rigling D."/>
            <person name="Ford K.L."/>
            <person name="Foster G.D."/>
            <person name="Pangilinan J."/>
            <person name="Papanicolaou A."/>
            <person name="Barry K."/>
            <person name="LaButti K."/>
            <person name="Viragh M."/>
            <person name="Koriabine M."/>
            <person name="Yan M."/>
            <person name="Riley R."/>
            <person name="Champramary S."/>
            <person name="Plett K.L."/>
            <person name="Tsai I.J."/>
            <person name="Slot J."/>
            <person name="Sipos G."/>
            <person name="Plett J."/>
            <person name="Nagy L.G."/>
            <person name="Grigoriev I.V."/>
        </authorList>
    </citation>
    <scope>NUCLEOTIDE SEQUENCE</scope>
    <source>
        <strain evidence="2">FPL87.14</strain>
    </source>
</reference>
<dbReference type="PANTHER" id="PTHR47369">
    <property type="entry name" value="BTB/POZ DOMAIN-CONTAINING PROTEIN"/>
    <property type="match status" value="1"/>
</dbReference>
<feature type="compositionally biased region" description="Low complexity" evidence="1">
    <location>
        <begin position="1"/>
        <end position="14"/>
    </location>
</feature>
<comment type="caution">
    <text evidence="2">The sequence shown here is derived from an EMBL/GenBank/DDBJ whole genome shotgun (WGS) entry which is preliminary data.</text>
</comment>
<dbReference type="Proteomes" id="UP001175226">
    <property type="component" value="Unassembled WGS sequence"/>
</dbReference>
<evidence type="ECO:0008006" key="4">
    <source>
        <dbReference type="Google" id="ProtNLM"/>
    </source>
</evidence>
<evidence type="ECO:0000313" key="2">
    <source>
        <dbReference type="EMBL" id="KAK0450687.1"/>
    </source>
</evidence>
<dbReference type="PANTHER" id="PTHR47369:SF2">
    <property type="entry name" value="BTB_POZ DOMAIN-CONTAINING PROTEIN 2"/>
    <property type="match status" value="1"/>
</dbReference>
<protein>
    <recommendedName>
        <fullName evidence="4">BTB domain-containing protein</fullName>
    </recommendedName>
</protein>
<feature type="compositionally biased region" description="Polar residues" evidence="1">
    <location>
        <begin position="36"/>
        <end position="49"/>
    </location>
</feature>
<name>A0AA39JY15_9AGAR</name>
<organism evidence="2 3">
    <name type="scientific">Armillaria borealis</name>
    <dbReference type="NCBI Taxonomy" id="47425"/>
    <lineage>
        <taxon>Eukaryota</taxon>
        <taxon>Fungi</taxon>
        <taxon>Dikarya</taxon>
        <taxon>Basidiomycota</taxon>
        <taxon>Agaricomycotina</taxon>
        <taxon>Agaricomycetes</taxon>
        <taxon>Agaricomycetidae</taxon>
        <taxon>Agaricales</taxon>
        <taxon>Marasmiineae</taxon>
        <taxon>Physalacriaceae</taxon>
        <taxon>Armillaria</taxon>
    </lineage>
</organism>
<dbReference type="Gene3D" id="3.30.710.10">
    <property type="entry name" value="Potassium Channel Kv1.1, Chain A"/>
    <property type="match status" value="1"/>
</dbReference>
<dbReference type="AlphaFoldDB" id="A0AA39JY15"/>
<sequence>MSTSSSSTSMNGNGHPNGITYGQLAPSPDSFDDSNRSATSSAYPANGYSHSYQNHNEEIVNHLYHAGFQTGNYADTILQVQQNSYRLHAIILSRSPFLAHLMSTSPQGGGQRVIFVPLEQEPEVTQEGFAIGMTPIQHLPLSSLIAHFLALGYLYSSVSLRLIRPDNARAVLAAGCLLGGMDDLCQFAYETCRQSINVNTIGSWLEFVDTLPPSSPDGSSTPDIPPVTVFGHFAQRIRDDVFHFLVVTLPEVLEVHTTPDSVPSTPSGSGPSGREVLLQIFSRVPFEMFKAAVESPTFNIGSDQARFKFAKEAIEMRKRGISRGPGTEETVVLAFGGGNFGGSAVHVTRKLKKRPLWKVNS</sequence>
<evidence type="ECO:0000256" key="1">
    <source>
        <dbReference type="SAM" id="MobiDB-lite"/>
    </source>
</evidence>
<keyword evidence="3" id="KW-1185">Reference proteome</keyword>
<dbReference type="EMBL" id="JAUEPT010000006">
    <property type="protein sequence ID" value="KAK0450687.1"/>
    <property type="molecule type" value="Genomic_DNA"/>
</dbReference>
<gene>
    <name evidence="2" type="ORF">EV421DRAFT_1170269</name>
</gene>
<accession>A0AA39JY15</accession>